<gene>
    <name evidence="6" type="ORF">PTTT1_LOCUS43580</name>
</gene>
<dbReference type="InterPro" id="IPR028909">
    <property type="entry name" value="bL21-like"/>
</dbReference>
<dbReference type="AlphaFoldDB" id="A0A8J9T413"/>
<accession>A0A8J9T413</accession>
<dbReference type="EMBL" id="OU594946">
    <property type="protein sequence ID" value="CAG9290051.1"/>
    <property type="molecule type" value="Genomic_DNA"/>
</dbReference>
<dbReference type="GO" id="GO:0006412">
    <property type="term" value="P:translation"/>
    <property type="evidence" value="ECO:0007669"/>
    <property type="project" value="InterPro"/>
</dbReference>
<evidence type="ECO:0000313" key="6">
    <source>
        <dbReference type="EMBL" id="CAG9290051.1"/>
    </source>
</evidence>
<reference evidence="6" key="1">
    <citation type="submission" date="2022-02" db="EMBL/GenBank/DDBJ databases">
        <authorList>
            <person name="Giguere J D."/>
        </authorList>
    </citation>
    <scope>NUCLEOTIDE SEQUENCE</scope>
    <source>
        <strain evidence="6">CCAP 1055/1</strain>
    </source>
</reference>
<protein>
    <recommendedName>
        <fullName evidence="4">Large ribosomal subunit protein bL21m</fullName>
    </recommendedName>
</protein>
<evidence type="ECO:0000256" key="1">
    <source>
        <dbReference type="ARBA" id="ARBA00008563"/>
    </source>
</evidence>
<dbReference type="InterPro" id="IPR001787">
    <property type="entry name" value="Ribosomal_bL21"/>
</dbReference>
<dbReference type="PANTHER" id="PTHR21349">
    <property type="entry name" value="50S RIBOSOMAL PROTEIN L21"/>
    <property type="match status" value="1"/>
</dbReference>
<keyword evidence="3" id="KW-0687">Ribonucleoprotein</keyword>
<evidence type="ECO:0000256" key="5">
    <source>
        <dbReference type="SAM" id="MobiDB-lite"/>
    </source>
</evidence>
<dbReference type="GO" id="GO:0005762">
    <property type="term" value="C:mitochondrial large ribosomal subunit"/>
    <property type="evidence" value="ECO:0007669"/>
    <property type="project" value="TreeGrafter"/>
</dbReference>
<dbReference type="InterPro" id="IPR036164">
    <property type="entry name" value="bL21-like_sf"/>
</dbReference>
<evidence type="ECO:0000256" key="2">
    <source>
        <dbReference type="ARBA" id="ARBA00022980"/>
    </source>
</evidence>
<feature type="compositionally biased region" description="Acidic residues" evidence="5">
    <location>
        <begin position="46"/>
        <end position="72"/>
    </location>
</feature>
<evidence type="ECO:0000256" key="4">
    <source>
        <dbReference type="ARBA" id="ARBA00044129"/>
    </source>
</evidence>
<dbReference type="HAMAP" id="MF_01363">
    <property type="entry name" value="Ribosomal_bL21"/>
    <property type="match status" value="1"/>
</dbReference>
<proteinExistence type="inferred from homology"/>
<dbReference type="Pfam" id="PF00829">
    <property type="entry name" value="Ribosomal_L21p"/>
    <property type="match status" value="1"/>
</dbReference>
<dbReference type="Proteomes" id="UP000836788">
    <property type="component" value="Chromosome 5"/>
</dbReference>
<comment type="similarity">
    <text evidence="1">Belongs to the bacterial ribosomal protein bL21 family.</text>
</comment>
<dbReference type="PANTHER" id="PTHR21349:SF0">
    <property type="entry name" value="LARGE RIBOSOMAL SUBUNIT PROTEIN BL21M"/>
    <property type="match status" value="1"/>
</dbReference>
<dbReference type="NCBIfam" id="TIGR00061">
    <property type="entry name" value="L21"/>
    <property type="match status" value="1"/>
</dbReference>
<feature type="region of interest" description="Disordered" evidence="5">
    <location>
        <begin position="1"/>
        <end position="72"/>
    </location>
</feature>
<name>A0A8J9T413_PHATR</name>
<dbReference type="SUPFAM" id="SSF141091">
    <property type="entry name" value="L21p-like"/>
    <property type="match status" value="1"/>
</dbReference>
<organism evidence="6">
    <name type="scientific">Phaeodactylum tricornutum</name>
    <name type="common">Diatom</name>
    <dbReference type="NCBI Taxonomy" id="2850"/>
    <lineage>
        <taxon>Eukaryota</taxon>
        <taxon>Sar</taxon>
        <taxon>Stramenopiles</taxon>
        <taxon>Ochrophyta</taxon>
        <taxon>Bacillariophyta</taxon>
        <taxon>Bacillariophyceae</taxon>
        <taxon>Bacillariophycidae</taxon>
        <taxon>Naviculales</taxon>
        <taxon>Phaeodactylaceae</taxon>
        <taxon>Phaeodactylum</taxon>
    </lineage>
</organism>
<evidence type="ECO:0000256" key="3">
    <source>
        <dbReference type="ARBA" id="ARBA00023274"/>
    </source>
</evidence>
<dbReference type="GO" id="GO:0003735">
    <property type="term" value="F:structural constituent of ribosome"/>
    <property type="evidence" value="ECO:0007669"/>
    <property type="project" value="InterPro"/>
</dbReference>
<dbReference type="GO" id="GO:0003723">
    <property type="term" value="F:RNA binding"/>
    <property type="evidence" value="ECO:0007669"/>
    <property type="project" value="InterPro"/>
</dbReference>
<keyword evidence="2" id="KW-0689">Ribosomal protein</keyword>
<feature type="region of interest" description="Disordered" evidence="5">
    <location>
        <begin position="217"/>
        <end position="236"/>
    </location>
</feature>
<sequence length="236" mass="26459">MAGQHGQQLALAELEGRGRDDPPFDPFLEEELEEARLAEANAAVREEEDIPEAELVGEDEENDDDDNDDDVEDVDDEVLQGSIYNNDGSLRRTKAERATLRAGAPAGGLFAILELAGSQHKITTDDLLIVNRLRPQKHFHVGSVHTLEDVMLVSSSHYTLVGMPYVRGAQVDLLVEEITMDAKVIVFRKRRRKNSQRKNGSRRDVTMLRVLDIRPPDAFQNQAHRERPPPAPLVKN</sequence>